<dbReference type="PANTHER" id="PTHR11963">
    <property type="entry name" value="LEUCINE AMINOPEPTIDASE-RELATED"/>
    <property type="match status" value="1"/>
</dbReference>
<evidence type="ECO:0000313" key="11">
    <source>
        <dbReference type="Proteomes" id="UP000886805"/>
    </source>
</evidence>
<dbReference type="HAMAP" id="MF_00181">
    <property type="entry name" value="Cytosol_peptidase_M17"/>
    <property type="match status" value="1"/>
</dbReference>
<accession>A0A9D2BD61</accession>
<dbReference type="Proteomes" id="UP000886805">
    <property type="component" value="Unassembled WGS sequence"/>
</dbReference>
<gene>
    <name evidence="8" type="primary">pepA</name>
    <name evidence="10" type="ORF">H9849_02300</name>
</gene>
<comment type="catalytic activity">
    <reaction evidence="2 8">
        <text>Release of an N-terminal amino acid, preferentially leucine, but not glutamic or aspartic acids.</text>
        <dbReference type="EC" id="3.4.11.10"/>
    </reaction>
</comment>
<feature type="binding site" evidence="8">
    <location>
        <position position="276"/>
    </location>
    <ligand>
        <name>Mn(2+)</name>
        <dbReference type="ChEBI" id="CHEBI:29035"/>
        <label>2</label>
    </ligand>
</feature>
<feature type="binding site" evidence="8">
    <location>
        <position position="335"/>
    </location>
    <ligand>
        <name>Mn(2+)</name>
        <dbReference type="ChEBI" id="CHEBI:29035"/>
        <label>1</label>
    </ligand>
</feature>
<feature type="domain" description="Cytosol aminopeptidase" evidence="9">
    <location>
        <begin position="333"/>
        <end position="340"/>
    </location>
</feature>
<reference evidence="10" key="1">
    <citation type="journal article" date="2021" name="PeerJ">
        <title>Extensive microbial diversity within the chicken gut microbiome revealed by metagenomics and culture.</title>
        <authorList>
            <person name="Gilroy R."/>
            <person name="Ravi A."/>
            <person name="Getino M."/>
            <person name="Pursley I."/>
            <person name="Horton D.L."/>
            <person name="Alikhan N.F."/>
            <person name="Baker D."/>
            <person name="Gharbi K."/>
            <person name="Hall N."/>
            <person name="Watson M."/>
            <person name="Adriaenssens E.M."/>
            <person name="Foster-Nyarko E."/>
            <person name="Jarju S."/>
            <person name="Secka A."/>
            <person name="Antonio M."/>
            <person name="Oren A."/>
            <person name="Chaudhuri R.R."/>
            <person name="La Ragione R."/>
            <person name="Hildebrand F."/>
            <person name="Pallen M.J."/>
        </authorList>
    </citation>
    <scope>NUCLEOTIDE SEQUENCE</scope>
    <source>
        <strain evidence="10">ChiSxjej3B15-1167</strain>
    </source>
</reference>
<dbReference type="InterPro" id="IPR000819">
    <property type="entry name" value="Peptidase_M17_C"/>
</dbReference>
<reference evidence="10" key="2">
    <citation type="submission" date="2021-04" db="EMBL/GenBank/DDBJ databases">
        <authorList>
            <person name="Gilroy R."/>
        </authorList>
    </citation>
    <scope>NUCLEOTIDE SEQUENCE</scope>
    <source>
        <strain evidence="10">ChiSxjej3B15-1167</strain>
    </source>
</reference>
<keyword evidence="8" id="KW-0963">Cytoplasm</keyword>
<feature type="binding site" evidence="8">
    <location>
        <position position="337"/>
    </location>
    <ligand>
        <name>Mn(2+)</name>
        <dbReference type="ChEBI" id="CHEBI:29035"/>
        <label>2</label>
    </ligand>
</feature>
<dbReference type="PANTHER" id="PTHR11963:SF23">
    <property type="entry name" value="CYTOSOL AMINOPEPTIDASE"/>
    <property type="match status" value="1"/>
</dbReference>
<evidence type="ECO:0000256" key="8">
    <source>
        <dbReference type="HAMAP-Rule" id="MF_00181"/>
    </source>
</evidence>
<dbReference type="SUPFAM" id="SSF53187">
    <property type="entry name" value="Zn-dependent exopeptidases"/>
    <property type="match status" value="1"/>
</dbReference>
<dbReference type="Pfam" id="PF00883">
    <property type="entry name" value="Peptidase_M17"/>
    <property type="match status" value="1"/>
</dbReference>
<evidence type="ECO:0000256" key="7">
    <source>
        <dbReference type="ARBA" id="ARBA00049972"/>
    </source>
</evidence>
<dbReference type="PROSITE" id="PS00631">
    <property type="entry name" value="CYTOSOL_AP"/>
    <property type="match status" value="1"/>
</dbReference>
<proteinExistence type="inferred from homology"/>
<comment type="similarity">
    <text evidence="3 8">Belongs to the peptidase M17 family.</text>
</comment>
<dbReference type="InterPro" id="IPR023042">
    <property type="entry name" value="Peptidase_M17_leu_NH2_pept"/>
</dbReference>
<dbReference type="CDD" id="cd00433">
    <property type="entry name" value="Peptidase_M17"/>
    <property type="match status" value="1"/>
</dbReference>
<keyword evidence="4 8" id="KW-0031">Aminopeptidase</keyword>
<evidence type="ECO:0000256" key="6">
    <source>
        <dbReference type="ARBA" id="ARBA00022801"/>
    </source>
</evidence>
<dbReference type="AlphaFoldDB" id="A0A9D2BD61"/>
<keyword evidence="8" id="KW-0479">Metal-binding</keyword>
<dbReference type="PRINTS" id="PR00481">
    <property type="entry name" value="LAMNOPPTDASE"/>
</dbReference>
<dbReference type="EC" id="3.4.11.1" evidence="8"/>
<dbReference type="InterPro" id="IPR011356">
    <property type="entry name" value="Leucine_aapep/pepB"/>
</dbReference>
<evidence type="ECO:0000256" key="4">
    <source>
        <dbReference type="ARBA" id="ARBA00022438"/>
    </source>
</evidence>
<dbReference type="InterPro" id="IPR043472">
    <property type="entry name" value="Macro_dom-like"/>
</dbReference>
<protein>
    <recommendedName>
        <fullName evidence="8">Probable cytosol aminopeptidase</fullName>
        <ecNumber evidence="8">3.4.11.1</ecNumber>
    </recommendedName>
    <alternativeName>
        <fullName evidence="8">Leucine aminopeptidase</fullName>
        <shortName evidence="8">LAP</shortName>
        <ecNumber evidence="8">3.4.11.10</ecNumber>
    </alternativeName>
    <alternativeName>
        <fullName evidence="8">Leucyl aminopeptidase</fullName>
    </alternativeName>
</protein>
<comment type="subcellular location">
    <subcellularLocation>
        <location evidence="8">Cytoplasm</location>
    </subcellularLocation>
</comment>
<comment type="caution">
    <text evidence="10">The sequence shown here is derived from an EMBL/GenBank/DDBJ whole genome shotgun (WGS) entry which is preliminary data.</text>
</comment>
<dbReference type="GO" id="GO:0070006">
    <property type="term" value="F:metalloaminopeptidase activity"/>
    <property type="evidence" value="ECO:0007669"/>
    <property type="project" value="InterPro"/>
</dbReference>
<feature type="active site" evidence="8">
    <location>
        <position position="265"/>
    </location>
</feature>
<dbReference type="GO" id="GO:0006508">
    <property type="term" value="P:proteolysis"/>
    <property type="evidence" value="ECO:0007669"/>
    <property type="project" value="UniProtKB-KW"/>
</dbReference>
<evidence type="ECO:0000256" key="3">
    <source>
        <dbReference type="ARBA" id="ARBA00009528"/>
    </source>
</evidence>
<evidence type="ECO:0000313" key="10">
    <source>
        <dbReference type="EMBL" id="HIX71831.1"/>
    </source>
</evidence>
<dbReference type="Gene3D" id="3.40.220.10">
    <property type="entry name" value="Leucine Aminopeptidase, subunit E, domain 1"/>
    <property type="match status" value="1"/>
</dbReference>
<feature type="binding site" evidence="8">
    <location>
        <position position="258"/>
    </location>
    <ligand>
        <name>Mn(2+)</name>
        <dbReference type="ChEBI" id="CHEBI:29035"/>
        <label>1</label>
    </ligand>
</feature>
<evidence type="ECO:0000256" key="5">
    <source>
        <dbReference type="ARBA" id="ARBA00022670"/>
    </source>
</evidence>
<feature type="binding site" evidence="8">
    <location>
        <position position="337"/>
    </location>
    <ligand>
        <name>Mn(2+)</name>
        <dbReference type="ChEBI" id="CHEBI:29035"/>
        <label>1</label>
    </ligand>
</feature>
<comment type="catalytic activity">
    <reaction evidence="1 8">
        <text>Release of an N-terminal amino acid, Xaa-|-Yaa-, in which Xaa is preferably Leu, but may be other amino acids including Pro although not Arg or Lys, and Yaa may be Pro. Amino acid amides and methyl esters are also readily hydrolyzed, but rates on arylamides are exceedingly low.</text>
        <dbReference type="EC" id="3.4.11.1"/>
    </reaction>
</comment>
<feature type="binding site" evidence="8">
    <location>
        <position position="258"/>
    </location>
    <ligand>
        <name>Mn(2+)</name>
        <dbReference type="ChEBI" id="CHEBI:29035"/>
        <label>2</label>
    </ligand>
</feature>
<dbReference type="Gene3D" id="3.40.630.10">
    <property type="entry name" value="Zn peptidases"/>
    <property type="match status" value="1"/>
</dbReference>
<sequence length="491" mass="53130">MQIQRLVDLEDYEFDTLLVTYNHKNRLSIELGKVSEIFKGLQDDDLVGGSKVYGLRGKDFSYQGQPYYNLIFIGIPEHASPRRYQLQFGAALKEARRLKGRNLLMTAIGDDVSYWLNSAMRGILLADYSFDKYHCDKKDAPELNLGILTGVDSASFKKEEQYSHMMASAVALARDLINEPANVMTPAALADAATEVCDKHNIKCTILEKEDCEALGMHAFLSVAQGSAQPPKCIVMEYNGRVTDEEKIALIGKGICFDAGGYNLKSAAGLKGMQGDMGGAAAVIAAMGAIAQSKLGINVTAVIPACENMISGEAMRTGDIVQSMNGKYIEVVNTDAEGRMALADAITYAIRECGATSLIDVATLTGACQTALGSRYTGVFSNSDDLVAKLVQASILAGENIWRMPLGDDEYKDLNASSVADIANCGTQCGAIAAARFLNEFVERKPWIHMDIAGTSDSDADVEIYSKGGTGVAVMTLYEFVKLMEKPYKSY</sequence>
<keyword evidence="6 8" id="KW-0378">Hydrolase</keyword>
<keyword evidence="5 8" id="KW-0645">Protease</keyword>
<comment type="cofactor">
    <cofactor evidence="8">
        <name>Mn(2+)</name>
        <dbReference type="ChEBI" id="CHEBI:29035"/>
    </cofactor>
    <text evidence="8">Binds 2 manganese ions per subunit.</text>
</comment>
<evidence type="ECO:0000259" key="9">
    <source>
        <dbReference type="PROSITE" id="PS00631"/>
    </source>
</evidence>
<dbReference type="GO" id="GO:0030145">
    <property type="term" value="F:manganese ion binding"/>
    <property type="evidence" value="ECO:0007669"/>
    <property type="project" value="UniProtKB-UniRule"/>
</dbReference>
<dbReference type="NCBIfam" id="NF002083">
    <property type="entry name" value="PRK00913.3-5"/>
    <property type="match status" value="1"/>
</dbReference>
<dbReference type="EMBL" id="DXEQ01000065">
    <property type="protein sequence ID" value="HIX71831.1"/>
    <property type="molecule type" value="Genomic_DNA"/>
</dbReference>
<keyword evidence="8" id="KW-0464">Manganese</keyword>
<organism evidence="10 11">
    <name type="scientific">Candidatus Anaerobutyricum stercoripullorum</name>
    <dbReference type="NCBI Taxonomy" id="2838456"/>
    <lineage>
        <taxon>Bacteria</taxon>
        <taxon>Bacillati</taxon>
        <taxon>Bacillota</taxon>
        <taxon>Clostridia</taxon>
        <taxon>Lachnospirales</taxon>
        <taxon>Lachnospiraceae</taxon>
        <taxon>Anaerobutyricum</taxon>
    </lineage>
</organism>
<feature type="binding site" evidence="8">
    <location>
        <position position="253"/>
    </location>
    <ligand>
        <name>Mn(2+)</name>
        <dbReference type="ChEBI" id="CHEBI:29035"/>
        <label>2</label>
    </ligand>
</feature>
<evidence type="ECO:0000256" key="2">
    <source>
        <dbReference type="ARBA" id="ARBA00000967"/>
    </source>
</evidence>
<feature type="active site" evidence="8">
    <location>
        <position position="339"/>
    </location>
</feature>
<evidence type="ECO:0000256" key="1">
    <source>
        <dbReference type="ARBA" id="ARBA00000135"/>
    </source>
</evidence>
<name>A0A9D2BD61_9FIRM</name>
<dbReference type="EC" id="3.4.11.10" evidence="8"/>
<comment type="function">
    <text evidence="7 8">Presumably involved in the processing and regular turnover of intracellular proteins. Catalyzes the removal of unsubstituted N-terminal amino acids from various peptides.</text>
</comment>
<dbReference type="GO" id="GO:0005737">
    <property type="term" value="C:cytoplasm"/>
    <property type="evidence" value="ECO:0007669"/>
    <property type="project" value="UniProtKB-SubCell"/>
</dbReference>